<dbReference type="Pfam" id="PF00872">
    <property type="entry name" value="Transposase_mut"/>
    <property type="match status" value="1"/>
</dbReference>
<proteinExistence type="inferred from homology"/>
<evidence type="ECO:0000256" key="2">
    <source>
        <dbReference type="ARBA" id="ARBA00010961"/>
    </source>
</evidence>
<keyword evidence="3" id="KW-0815">Transposition</keyword>
<evidence type="ECO:0000256" key="3">
    <source>
        <dbReference type="ARBA" id="ARBA00022578"/>
    </source>
</evidence>
<evidence type="ECO:0000313" key="7">
    <source>
        <dbReference type="EMBL" id="SCM76430.1"/>
    </source>
</evidence>
<feature type="region of interest" description="Disordered" evidence="6">
    <location>
        <begin position="142"/>
        <end position="190"/>
    </location>
</feature>
<feature type="compositionally biased region" description="Low complexity" evidence="6">
    <location>
        <begin position="161"/>
        <end position="173"/>
    </location>
</feature>
<organism evidence="7">
    <name type="scientific">uncultured Pleomorphomonas sp</name>
    <dbReference type="NCBI Taxonomy" id="442121"/>
    <lineage>
        <taxon>Bacteria</taxon>
        <taxon>Pseudomonadati</taxon>
        <taxon>Pseudomonadota</taxon>
        <taxon>Alphaproteobacteria</taxon>
        <taxon>Hyphomicrobiales</taxon>
        <taxon>Pleomorphomonadaceae</taxon>
        <taxon>Pleomorphomonas</taxon>
        <taxon>environmental samples</taxon>
    </lineage>
</organism>
<sequence length="190" mass="21624">MPWPGGSHQDIQRLSYKGAKVGAISTVQLALIAWCRACRSVDYLPRKHGDYCLQELRWLYDKRDLTETKADLAAWLAKWSGKYPRLTGWAEETIEQILTFFHLPRQHQQYLKSTTCSNASTRKSAAETTSCVSSQIPRAACASSGHLPSKPMKTGWRPSDRSTWTTSESTRSSNCERPHDQRHDRPICRT</sequence>
<protein>
    <submittedName>
        <fullName evidence="7">Transposase</fullName>
    </submittedName>
</protein>
<keyword evidence="4" id="KW-0238">DNA-binding</keyword>
<evidence type="ECO:0000256" key="6">
    <source>
        <dbReference type="SAM" id="MobiDB-lite"/>
    </source>
</evidence>
<dbReference type="InterPro" id="IPR001207">
    <property type="entry name" value="Transposase_mutator"/>
</dbReference>
<dbReference type="GO" id="GO:0004803">
    <property type="term" value="F:transposase activity"/>
    <property type="evidence" value="ECO:0007669"/>
    <property type="project" value="InterPro"/>
</dbReference>
<name>A0A212LG30_9HYPH</name>
<comment type="function">
    <text evidence="1">Required for the transposition of the insertion element.</text>
</comment>
<reference evidence="7" key="1">
    <citation type="submission" date="2016-08" db="EMBL/GenBank/DDBJ databases">
        <authorList>
            <person name="Seilhamer J.J."/>
        </authorList>
    </citation>
    <scope>NUCLEOTIDE SEQUENCE</scope>
    <source>
        <strain evidence="7">86</strain>
    </source>
</reference>
<accession>A0A212LG30</accession>
<gene>
    <name evidence="7" type="ORF">KL86PLE_40235</name>
</gene>
<dbReference type="GO" id="GO:0003677">
    <property type="term" value="F:DNA binding"/>
    <property type="evidence" value="ECO:0007669"/>
    <property type="project" value="UniProtKB-KW"/>
</dbReference>
<dbReference type="EMBL" id="FMJD01000008">
    <property type="protein sequence ID" value="SCM76430.1"/>
    <property type="molecule type" value="Genomic_DNA"/>
</dbReference>
<evidence type="ECO:0000256" key="1">
    <source>
        <dbReference type="ARBA" id="ARBA00002190"/>
    </source>
</evidence>
<feature type="compositionally biased region" description="Basic and acidic residues" evidence="6">
    <location>
        <begin position="174"/>
        <end position="190"/>
    </location>
</feature>
<evidence type="ECO:0000256" key="5">
    <source>
        <dbReference type="ARBA" id="ARBA00023172"/>
    </source>
</evidence>
<evidence type="ECO:0000256" key="4">
    <source>
        <dbReference type="ARBA" id="ARBA00023125"/>
    </source>
</evidence>
<dbReference type="GO" id="GO:0006313">
    <property type="term" value="P:DNA transposition"/>
    <property type="evidence" value="ECO:0007669"/>
    <property type="project" value="InterPro"/>
</dbReference>
<dbReference type="AlphaFoldDB" id="A0A212LG30"/>
<keyword evidence="5" id="KW-0233">DNA recombination</keyword>
<comment type="similarity">
    <text evidence="2">Belongs to the transposase mutator family.</text>
</comment>